<dbReference type="Pfam" id="PF14078">
    <property type="entry name" value="DUF4259"/>
    <property type="match status" value="1"/>
</dbReference>
<accession>A0ABS1EV06</accession>
<evidence type="ECO:0000313" key="1">
    <source>
        <dbReference type="EMBL" id="MBK1813218.1"/>
    </source>
</evidence>
<sequence>MGTWGYGIFDDDTASDIKGDFDEYIKEGLSVTEATESILEEYQEIIEEDEEDGPTVYLALASLQMTHGQLQADIKEIALEIIESGKGFEIWEESGENELDERKKVLNQLKLQLLRQ</sequence>
<organism evidence="1 2">
    <name type="scientific">Clostridium yunnanense</name>
    <dbReference type="NCBI Taxonomy" id="2800325"/>
    <lineage>
        <taxon>Bacteria</taxon>
        <taxon>Bacillati</taxon>
        <taxon>Bacillota</taxon>
        <taxon>Clostridia</taxon>
        <taxon>Eubacteriales</taxon>
        <taxon>Clostridiaceae</taxon>
        <taxon>Clostridium</taxon>
    </lineage>
</organism>
<proteinExistence type="predicted"/>
<protein>
    <submittedName>
        <fullName evidence="1">DUF4259 domain-containing protein</fullName>
    </submittedName>
</protein>
<dbReference type="EMBL" id="JAENHN010000059">
    <property type="protein sequence ID" value="MBK1813218.1"/>
    <property type="molecule type" value="Genomic_DNA"/>
</dbReference>
<dbReference type="Proteomes" id="UP000596739">
    <property type="component" value="Unassembled WGS sequence"/>
</dbReference>
<dbReference type="InterPro" id="IPR025355">
    <property type="entry name" value="DUF4259"/>
</dbReference>
<name>A0ABS1EV06_9CLOT</name>
<comment type="caution">
    <text evidence="1">The sequence shown here is derived from an EMBL/GenBank/DDBJ whole genome shotgun (WGS) entry which is preliminary data.</text>
</comment>
<keyword evidence="2" id="KW-1185">Reference proteome</keyword>
<reference evidence="2" key="1">
    <citation type="submission" date="2021-01" db="EMBL/GenBank/DDBJ databases">
        <title>Genome public.</title>
        <authorList>
            <person name="Liu C."/>
            <person name="Sun Q."/>
        </authorList>
    </citation>
    <scope>NUCLEOTIDE SEQUENCE [LARGE SCALE GENOMIC DNA]</scope>
    <source>
        <strain evidence="2">YIM B02505</strain>
    </source>
</reference>
<evidence type="ECO:0000313" key="2">
    <source>
        <dbReference type="Proteomes" id="UP000596739"/>
    </source>
</evidence>
<gene>
    <name evidence="1" type="ORF">JHL18_21585</name>
</gene>
<dbReference type="RefSeq" id="WP_200273110.1">
    <property type="nucleotide sequence ID" value="NZ_JAENHN010000059.1"/>
</dbReference>